<sequence length="214" mass="22836">MSTPTSSVAMPSTSSTPSHMTSSTLKSCKWYCDRLSGPNALIGSGGPRDVLVSTNRTSGPNADPYSTHPKFQRCQTRFVAILTSYETLKIAPGGTSRRCVLNAHACRSLMVDEDMLLDAIVVSGWECMTDGSWGGAKPKAKASEGPVIQSDAIRFFCAVFSGGRSKKPPQPNAPGRGTDQQHAALLAIIVVVWSQSLSLFPPPLRTVSVRLVLV</sequence>
<dbReference type="GeneID" id="28899172"/>
<dbReference type="EMBL" id="KV407454">
    <property type="protein sequence ID" value="KZF26535.1"/>
    <property type="molecule type" value="Genomic_DNA"/>
</dbReference>
<protein>
    <submittedName>
        <fullName evidence="2">Uncharacterized protein</fullName>
    </submittedName>
</protein>
<dbReference type="AlphaFoldDB" id="A0A165JR82"/>
<gene>
    <name evidence="2" type="ORF">L228DRAFT_257952</name>
</gene>
<evidence type="ECO:0000313" key="3">
    <source>
        <dbReference type="Proteomes" id="UP000076632"/>
    </source>
</evidence>
<organism evidence="2 3">
    <name type="scientific">Xylona heveae (strain CBS 132557 / TC161)</name>
    <dbReference type="NCBI Taxonomy" id="1328760"/>
    <lineage>
        <taxon>Eukaryota</taxon>
        <taxon>Fungi</taxon>
        <taxon>Dikarya</taxon>
        <taxon>Ascomycota</taxon>
        <taxon>Pezizomycotina</taxon>
        <taxon>Xylonomycetes</taxon>
        <taxon>Xylonales</taxon>
        <taxon>Xylonaceae</taxon>
        <taxon>Xylona</taxon>
    </lineage>
</organism>
<evidence type="ECO:0000256" key="1">
    <source>
        <dbReference type="SAM" id="MobiDB-lite"/>
    </source>
</evidence>
<accession>A0A165JR82</accession>
<reference evidence="2 3" key="1">
    <citation type="journal article" date="2016" name="Fungal Biol.">
        <title>The genome of Xylona heveae provides a window into fungal endophytism.</title>
        <authorList>
            <person name="Gazis R."/>
            <person name="Kuo A."/>
            <person name="Riley R."/>
            <person name="LaButti K."/>
            <person name="Lipzen A."/>
            <person name="Lin J."/>
            <person name="Amirebrahimi M."/>
            <person name="Hesse C.N."/>
            <person name="Spatafora J.W."/>
            <person name="Henrissat B."/>
            <person name="Hainaut M."/>
            <person name="Grigoriev I.V."/>
            <person name="Hibbett D.S."/>
        </authorList>
    </citation>
    <scope>NUCLEOTIDE SEQUENCE [LARGE SCALE GENOMIC DNA]</scope>
    <source>
        <strain evidence="2 3">TC161</strain>
    </source>
</reference>
<keyword evidence="3" id="KW-1185">Reference proteome</keyword>
<name>A0A165JR82_XYLHT</name>
<proteinExistence type="predicted"/>
<feature type="compositionally biased region" description="Low complexity" evidence="1">
    <location>
        <begin position="10"/>
        <end position="22"/>
    </location>
</feature>
<dbReference type="Proteomes" id="UP000076632">
    <property type="component" value="Unassembled WGS sequence"/>
</dbReference>
<dbReference type="InParanoid" id="A0A165JR82"/>
<feature type="region of interest" description="Disordered" evidence="1">
    <location>
        <begin position="1"/>
        <end position="22"/>
    </location>
</feature>
<evidence type="ECO:0000313" key="2">
    <source>
        <dbReference type="EMBL" id="KZF26535.1"/>
    </source>
</evidence>
<dbReference type="RefSeq" id="XP_018192090.1">
    <property type="nucleotide sequence ID" value="XM_018334035.1"/>
</dbReference>